<accession>A0A0P1P5D6</accession>
<evidence type="ECO:0000313" key="11">
    <source>
        <dbReference type="Proteomes" id="UP000182011"/>
    </source>
</evidence>
<dbReference type="HAMAP" id="MF_01008">
    <property type="entry name" value="MraZ"/>
    <property type="match status" value="1"/>
</dbReference>
<comment type="subunit">
    <text evidence="7">Forms oligomers.</text>
</comment>
<keyword evidence="4 7" id="KW-0805">Transcription regulation</keyword>
<evidence type="ECO:0000256" key="7">
    <source>
        <dbReference type="HAMAP-Rule" id="MF_01008"/>
    </source>
</evidence>
<dbReference type="InterPro" id="IPR007159">
    <property type="entry name" value="SpoVT-AbrB_dom"/>
</dbReference>
<evidence type="ECO:0000313" key="9">
    <source>
        <dbReference type="EMBL" id="CUS78219.1"/>
    </source>
</evidence>
<dbReference type="NCBIfam" id="TIGR00242">
    <property type="entry name" value="division/cell wall cluster transcriptional repressor MraZ"/>
    <property type="match status" value="1"/>
</dbReference>
<dbReference type="CDD" id="cd16321">
    <property type="entry name" value="MraZ_C"/>
    <property type="match status" value="1"/>
</dbReference>
<sequence>MLMLSFIGRYKYAVDEKGRVSIPARWRKSLSPEANETFVITRGLDRCLFLYPLDEWEKIEKRLRELNTFNPEHRYVMRVLLMWANEVTLDNQSRIMIPKNLLEFAKIDREAVLIGTLDKIEIWNPEVYEEYEKGQPDYETVAAKVLGSR</sequence>
<keyword evidence="6 7" id="KW-0804">Transcription</keyword>
<gene>
    <name evidence="7" type="primary">mraZ</name>
    <name evidence="10" type="ORF">JGI4_01057</name>
    <name evidence="9" type="ORF">JGI8_00212</name>
</gene>
<accession>A0A0P1LPA6</accession>
<evidence type="ECO:0000313" key="12">
    <source>
        <dbReference type="Proteomes" id="UP000182200"/>
    </source>
</evidence>
<keyword evidence="5 7" id="KW-0238">DNA-binding</keyword>
<protein>
    <recommendedName>
        <fullName evidence="1 7">Transcriptional regulator MraZ</fullName>
    </recommendedName>
</protein>
<dbReference type="GO" id="GO:0003700">
    <property type="term" value="F:DNA-binding transcription factor activity"/>
    <property type="evidence" value="ECO:0007669"/>
    <property type="project" value="UniProtKB-UniRule"/>
</dbReference>
<comment type="similarity">
    <text evidence="7">Belongs to the MraZ family.</text>
</comment>
<accession>A0A0P1M9J6</accession>
<dbReference type="SUPFAM" id="SSF89447">
    <property type="entry name" value="AbrB/MazE/MraZ-like"/>
    <property type="match status" value="1"/>
</dbReference>
<dbReference type="PANTHER" id="PTHR34701:SF1">
    <property type="entry name" value="TRANSCRIPTIONAL REGULATOR MRAZ"/>
    <property type="match status" value="1"/>
</dbReference>
<evidence type="ECO:0000256" key="4">
    <source>
        <dbReference type="ARBA" id="ARBA00023015"/>
    </source>
</evidence>
<evidence type="ECO:0000256" key="2">
    <source>
        <dbReference type="ARBA" id="ARBA00022490"/>
    </source>
</evidence>
<dbReference type="Pfam" id="PF02381">
    <property type="entry name" value="MraZ"/>
    <property type="match status" value="2"/>
</dbReference>
<dbReference type="PANTHER" id="PTHR34701">
    <property type="entry name" value="TRANSCRIPTIONAL REGULATOR MRAZ"/>
    <property type="match status" value="1"/>
</dbReference>
<organism evidence="10 11">
    <name type="scientific">Candidatus Kryptonium thompsonii</name>
    <dbReference type="NCBI Taxonomy" id="1633631"/>
    <lineage>
        <taxon>Bacteria</taxon>
        <taxon>Pseudomonadati</taxon>
        <taxon>Candidatus Kryptoniota</taxon>
        <taxon>Candidatus Kryptonium</taxon>
    </lineage>
</organism>
<dbReference type="InterPro" id="IPR020603">
    <property type="entry name" value="MraZ_dom"/>
</dbReference>
<proteinExistence type="inferred from homology"/>
<dbReference type="InterPro" id="IPR035642">
    <property type="entry name" value="MraZ_N"/>
</dbReference>
<evidence type="ECO:0000256" key="6">
    <source>
        <dbReference type="ARBA" id="ARBA00023163"/>
    </source>
</evidence>
<accession>A0A0S4N0C4</accession>
<dbReference type="PROSITE" id="PS51740">
    <property type="entry name" value="SPOVT_ABRB"/>
    <property type="match status" value="2"/>
</dbReference>
<comment type="subcellular location">
    <subcellularLocation>
        <location evidence="7">Cytoplasm</location>
        <location evidence="7">Nucleoid</location>
    </subcellularLocation>
</comment>
<accession>A0A0N7MP70</accession>
<reference evidence="10 11" key="2">
    <citation type="submission" date="2015-11" db="EMBL/GenBank/DDBJ databases">
        <authorList>
            <person name="Zhang Y."/>
            <person name="Guo Z."/>
        </authorList>
    </citation>
    <scope>NUCLEOTIDE SEQUENCE [LARGE SCALE GENOMIC DNA]</scope>
    <source>
        <strain evidence="10">JGI-4</strain>
    </source>
</reference>
<evidence type="ECO:0000256" key="1">
    <source>
        <dbReference type="ARBA" id="ARBA00013860"/>
    </source>
</evidence>
<dbReference type="EMBL" id="CZVI01000001">
    <property type="protein sequence ID" value="CUS78219.1"/>
    <property type="molecule type" value="Genomic_DNA"/>
</dbReference>
<dbReference type="Gene3D" id="3.40.1550.20">
    <property type="entry name" value="Transcriptional regulator MraZ domain"/>
    <property type="match status" value="1"/>
</dbReference>
<dbReference type="InterPro" id="IPR003444">
    <property type="entry name" value="MraZ"/>
</dbReference>
<keyword evidence="2 7" id="KW-0963">Cytoplasm</keyword>
<dbReference type="GO" id="GO:0009295">
    <property type="term" value="C:nucleoid"/>
    <property type="evidence" value="ECO:0007669"/>
    <property type="project" value="UniProtKB-SubCell"/>
</dbReference>
<name>A0A0P1LPA6_9BACT</name>
<dbReference type="AlphaFoldDB" id="A0A0P1LPA6"/>
<accession>A0A0P1LD72</accession>
<feature type="domain" description="SpoVT-AbrB" evidence="8">
    <location>
        <begin position="9"/>
        <end position="55"/>
    </location>
</feature>
<dbReference type="GO" id="GO:0000976">
    <property type="term" value="F:transcription cis-regulatory region binding"/>
    <property type="evidence" value="ECO:0007669"/>
    <property type="project" value="TreeGrafter"/>
</dbReference>
<evidence type="ECO:0000256" key="5">
    <source>
        <dbReference type="ARBA" id="ARBA00023125"/>
    </source>
</evidence>
<evidence type="ECO:0000256" key="3">
    <source>
        <dbReference type="ARBA" id="ARBA00022737"/>
    </source>
</evidence>
<dbReference type="Proteomes" id="UP000182200">
    <property type="component" value="Unassembled WGS sequence"/>
</dbReference>
<dbReference type="InterPro" id="IPR037914">
    <property type="entry name" value="SpoVT-AbrB_sf"/>
</dbReference>
<accession>A0A0P1LZS7</accession>
<evidence type="ECO:0000313" key="10">
    <source>
        <dbReference type="EMBL" id="CUU04572.1"/>
    </source>
</evidence>
<dbReference type="InterPro" id="IPR038619">
    <property type="entry name" value="MraZ_sf"/>
</dbReference>
<evidence type="ECO:0000259" key="8">
    <source>
        <dbReference type="PROSITE" id="PS51740"/>
    </source>
</evidence>
<reference evidence="9 12" key="1">
    <citation type="submission" date="2015-11" db="EMBL/GenBank/DDBJ databases">
        <authorList>
            <person name="Varghese N."/>
        </authorList>
    </citation>
    <scope>NUCLEOTIDE SEQUENCE [LARGE SCALE GENOMIC DNA]</scope>
    <source>
        <strain evidence="9 12">JGI-8</strain>
    </source>
</reference>
<dbReference type="RefSeq" id="WP_244884382.1">
    <property type="nucleotide sequence ID" value="NZ_CZVN01000042.1"/>
</dbReference>
<dbReference type="Proteomes" id="UP000182011">
    <property type="component" value="Unassembled WGS sequence"/>
</dbReference>
<dbReference type="GO" id="GO:0005737">
    <property type="term" value="C:cytoplasm"/>
    <property type="evidence" value="ECO:0007669"/>
    <property type="project" value="UniProtKB-UniRule"/>
</dbReference>
<feature type="domain" description="SpoVT-AbrB" evidence="8">
    <location>
        <begin position="84"/>
        <end position="127"/>
    </location>
</feature>
<dbReference type="STRING" id="1633631.GCA_001442925_01056"/>
<accession>A0A0P1MFM1</accession>
<accession>A0A0P1LX72</accession>
<dbReference type="EMBL" id="FAOP01000004">
    <property type="protein sequence ID" value="CUU04572.1"/>
    <property type="molecule type" value="Genomic_DNA"/>
</dbReference>
<dbReference type="GO" id="GO:2000143">
    <property type="term" value="P:negative regulation of DNA-templated transcription initiation"/>
    <property type="evidence" value="ECO:0007669"/>
    <property type="project" value="TreeGrafter"/>
</dbReference>
<keyword evidence="3" id="KW-0677">Repeat</keyword>
<dbReference type="CDD" id="cd16320">
    <property type="entry name" value="MraZ_N"/>
    <property type="match status" value="1"/>
</dbReference>
<dbReference type="InterPro" id="IPR035644">
    <property type="entry name" value="MraZ_C"/>
</dbReference>
<keyword evidence="12" id="KW-1185">Reference proteome</keyword>